<proteinExistence type="predicted"/>
<accession>A0A0E9PAA0</accession>
<name>A0A0E9PAA0_ANGAN</name>
<reference evidence="1" key="2">
    <citation type="journal article" date="2015" name="Fish Shellfish Immunol.">
        <title>Early steps in the European eel (Anguilla anguilla)-Vibrio vulnificus interaction in the gills: Role of the RtxA13 toxin.</title>
        <authorList>
            <person name="Callol A."/>
            <person name="Pajuelo D."/>
            <person name="Ebbesson L."/>
            <person name="Teles M."/>
            <person name="MacKenzie S."/>
            <person name="Amaro C."/>
        </authorList>
    </citation>
    <scope>NUCLEOTIDE SEQUENCE</scope>
</reference>
<protein>
    <submittedName>
        <fullName evidence="1">Uncharacterized protein</fullName>
    </submittedName>
</protein>
<sequence>MKNLLHLSAHSSSVTAKHDRSKIDIRAHMKMLDCVV</sequence>
<dbReference type="EMBL" id="GBXM01107592">
    <property type="protein sequence ID" value="JAH00985.1"/>
    <property type="molecule type" value="Transcribed_RNA"/>
</dbReference>
<dbReference type="AlphaFoldDB" id="A0A0E9PAA0"/>
<organism evidence="1">
    <name type="scientific">Anguilla anguilla</name>
    <name type="common">European freshwater eel</name>
    <name type="synonym">Muraena anguilla</name>
    <dbReference type="NCBI Taxonomy" id="7936"/>
    <lineage>
        <taxon>Eukaryota</taxon>
        <taxon>Metazoa</taxon>
        <taxon>Chordata</taxon>
        <taxon>Craniata</taxon>
        <taxon>Vertebrata</taxon>
        <taxon>Euteleostomi</taxon>
        <taxon>Actinopterygii</taxon>
        <taxon>Neopterygii</taxon>
        <taxon>Teleostei</taxon>
        <taxon>Anguilliformes</taxon>
        <taxon>Anguillidae</taxon>
        <taxon>Anguilla</taxon>
    </lineage>
</organism>
<reference evidence="1" key="1">
    <citation type="submission" date="2014-11" db="EMBL/GenBank/DDBJ databases">
        <authorList>
            <person name="Amaro Gonzalez C."/>
        </authorList>
    </citation>
    <scope>NUCLEOTIDE SEQUENCE</scope>
</reference>
<evidence type="ECO:0000313" key="1">
    <source>
        <dbReference type="EMBL" id="JAH00985.1"/>
    </source>
</evidence>